<dbReference type="AlphaFoldDB" id="A0AAW6LUF3"/>
<dbReference type="RefSeq" id="WP_275232724.1">
    <property type="nucleotide sequence ID" value="NZ_JARDXE010000023.1"/>
</dbReference>
<sequence length="195" mass="21376">MTITVTESHTFGQRTVRVVELPALSATAIADMLDASPYRSLWEGVESDSLATAIADALIRWGHISTRWGAYEVVDINPYPGELSGKTGQPDDSDRAQLPRSTAGRVTLTESIHFADRLVRVIELPSLTDVAVAAMLYDSPHRSIRSKIGTCGLVKRIVDNLADHGRAEMEWGDYQLVTVEPAHEHHQGAARTFVT</sequence>
<organism evidence="1 2">
    <name type="scientific">Rhodococcus qingshengii</name>
    <dbReference type="NCBI Taxonomy" id="334542"/>
    <lineage>
        <taxon>Bacteria</taxon>
        <taxon>Bacillati</taxon>
        <taxon>Actinomycetota</taxon>
        <taxon>Actinomycetes</taxon>
        <taxon>Mycobacteriales</taxon>
        <taxon>Nocardiaceae</taxon>
        <taxon>Rhodococcus</taxon>
        <taxon>Rhodococcus erythropolis group</taxon>
    </lineage>
</organism>
<proteinExistence type="predicted"/>
<name>A0AAW6LUF3_RHOSG</name>
<dbReference type="EMBL" id="JARDXE010000023">
    <property type="protein sequence ID" value="MDE8649015.1"/>
    <property type="molecule type" value="Genomic_DNA"/>
</dbReference>
<evidence type="ECO:0000313" key="2">
    <source>
        <dbReference type="Proteomes" id="UP001217325"/>
    </source>
</evidence>
<gene>
    <name evidence="1" type="ORF">PXH69_28990</name>
</gene>
<reference evidence="1" key="1">
    <citation type="submission" date="2023-02" db="EMBL/GenBank/DDBJ databases">
        <title>A novel hydrolase synthesized by Rhodococcus erythropolis HQ is responsible for the detoxification of Zearalenone.</title>
        <authorList>
            <person name="Hu J."/>
            <person name="Xu J."/>
        </authorList>
    </citation>
    <scope>NUCLEOTIDE SEQUENCE</scope>
    <source>
        <strain evidence="1">HQ</strain>
    </source>
</reference>
<dbReference type="Proteomes" id="UP001217325">
    <property type="component" value="Unassembled WGS sequence"/>
</dbReference>
<protein>
    <submittedName>
        <fullName evidence="1">Uncharacterized protein</fullName>
    </submittedName>
</protein>
<comment type="caution">
    <text evidence="1">The sequence shown here is derived from an EMBL/GenBank/DDBJ whole genome shotgun (WGS) entry which is preliminary data.</text>
</comment>
<evidence type="ECO:0000313" key="1">
    <source>
        <dbReference type="EMBL" id="MDE8649015.1"/>
    </source>
</evidence>
<accession>A0AAW6LUF3</accession>